<dbReference type="InterPro" id="IPR052893">
    <property type="entry name" value="TCS_response_regulator"/>
</dbReference>
<dbReference type="STRING" id="317577.GCA_000419625_02966"/>
<accession>A0A221T1F3</accession>
<dbReference type="PANTHER" id="PTHR44520:SF2">
    <property type="entry name" value="RESPONSE REGULATOR RCP1"/>
    <property type="match status" value="1"/>
</dbReference>
<dbReference type="Gene3D" id="3.40.50.2300">
    <property type="match status" value="1"/>
</dbReference>
<dbReference type="KEGG" id="dfc:DFI_16375"/>
<sequence length="135" mass="14756">MKLRLALVDDNPMDRDLATEALDEACPDCEVELFASGQAVLTHLQTGGVLPDVILLDINMPGMNGFEVLRALKADPRLCLIPVVMLTTSGASEDIQQAYTLHASSYVVKAASFSAFLEQVESFIRYWTLNEPALV</sequence>
<dbReference type="InterPro" id="IPR001789">
    <property type="entry name" value="Sig_transdc_resp-reg_receiver"/>
</dbReference>
<dbReference type="InterPro" id="IPR011006">
    <property type="entry name" value="CheY-like_superfamily"/>
</dbReference>
<dbReference type="SMART" id="SM00448">
    <property type="entry name" value="REC"/>
    <property type="match status" value="1"/>
</dbReference>
<organism evidence="3 4">
    <name type="scientific">Deinococcus ficus</name>
    <dbReference type="NCBI Taxonomy" id="317577"/>
    <lineage>
        <taxon>Bacteria</taxon>
        <taxon>Thermotogati</taxon>
        <taxon>Deinococcota</taxon>
        <taxon>Deinococci</taxon>
        <taxon>Deinococcales</taxon>
        <taxon>Deinococcaceae</taxon>
        <taxon>Deinococcus</taxon>
    </lineage>
</organism>
<dbReference type="CDD" id="cd17557">
    <property type="entry name" value="REC_Rcp-like"/>
    <property type="match status" value="1"/>
</dbReference>
<geneLocation type="plasmid" evidence="4">
    <name>pdfi1</name>
</geneLocation>
<dbReference type="RefSeq" id="WP_027464131.1">
    <property type="nucleotide sequence ID" value="NZ_CP021082.1"/>
</dbReference>
<feature type="modified residue" description="4-aspartylphosphate" evidence="1">
    <location>
        <position position="57"/>
    </location>
</feature>
<gene>
    <name evidence="3" type="ORF">DFI_16375</name>
</gene>
<dbReference type="PANTHER" id="PTHR44520">
    <property type="entry name" value="RESPONSE REGULATOR RCP1-RELATED"/>
    <property type="match status" value="1"/>
</dbReference>
<feature type="domain" description="Response regulatory" evidence="2">
    <location>
        <begin position="4"/>
        <end position="124"/>
    </location>
</feature>
<evidence type="ECO:0000313" key="4">
    <source>
        <dbReference type="Proteomes" id="UP000259030"/>
    </source>
</evidence>
<evidence type="ECO:0000256" key="1">
    <source>
        <dbReference type="PROSITE-ProRule" id="PRU00169"/>
    </source>
</evidence>
<evidence type="ECO:0000313" key="3">
    <source>
        <dbReference type="EMBL" id="ASN82732.1"/>
    </source>
</evidence>
<name>A0A221T1F3_9DEIO</name>
<reference evidence="3 4" key="1">
    <citation type="submission" date="2017-05" db="EMBL/GenBank/DDBJ databases">
        <title>The complete genome sequence of Deinococcus ficus isolated from the rhizosphere of the Ficus religiosa L. in Taiwan.</title>
        <authorList>
            <person name="Wu K.-M."/>
            <person name="Liao T.-L."/>
            <person name="Liu Y.-M."/>
            <person name="Young C.-C."/>
            <person name="Tsai S.-F."/>
        </authorList>
    </citation>
    <scope>NUCLEOTIDE SEQUENCE [LARGE SCALE GENOMIC DNA]</scope>
    <source>
        <strain evidence="3 4">CC-FR2-10</strain>
        <plasmid evidence="4">pdfi1</plasmid>
    </source>
</reference>
<dbReference type="AlphaFoldDB" id="A0A221T1F3"/>
<dbReference type="PROSITE" id="PS50110">
    <property type="entry name" value="RESPONSE_REGULATORY"/>
    <property type="match status" value="1"/>
</dbReference>
<proteinExistence type="predicted"/>
<dbReference type="Pfam" id="PF00072">
    <property type="entry name" value="Response_reg"/>
    <property type="match status" value="1"/>
</dbReference>
<dbReference type="Proteomes" id="UP000259030">
    <property type="component" value="Plasmid pDFI1"/>
</dbReference>
<dbReference type="EMBL" id="CP021082">
    <property type="protein sequence ID" value="ASN82732.1"/>
    <property type="molecule type" value="Genomic_DNA"/>
</dbReference>
<keyword evidence="4" id="KW-1185">Reference proteome</keyword>
<dbReference type="GO" id="GO:0000160">
    <property type="term" value="P:phosphorelay signal transduction system"/>
    <property type="evidence" value="ECO:0007669"/>
    <property type="project" value="InterPro"/>
</dbReference>
<protein>
    <submittedName>
        <fullName evidence="3">Response regulator</fullName>
    </submittedName>
</protein>
<evidence type="ECO:0000259" key="2">
    <source>
        <dbReference type="PROSITE" id="PS50110"/>
    </source>
</evidence>
<keyword evidence="1" id="KW-0597">Phosphoprotein</keyword>
<keyword evidence="3" id="KW-0614">Plasmid</keyword>
<dbReference type="SUPFAM" id="SSF52172">
    <property type="entry name" value="CheY-like"/>
    <property type="match status" value="1"/>
</dbReference>